<accession>A0A4Q1VN11</accession>
<comment type="caution">
    <text evidence="2">The sequence shown here is derived from an EMBL/GenBank/DDBJ whole genome shotgun (WGS) entry which is preliminary data.</text>
</comment>
<name>A0A4Q1VN11_9BRAD</name>
<protein>
    <submittedName>
        <fullName evidence="2">Methyltransferase type 11</fullName>
    </submittedName>
</protein>
<evidence type="ECO:0000259" key="1">
    <source>
        <dbReference type="Pfam" id="PF08241"/>
    </source>
</evidence>
<dbReference type="OrthoDB" id="9071885at2"/>
<dbReference type="EMBL" id="MZXW01000004">
    <property type="protein sequence ID" value="RXT54045.1"/>
    <property type="molecule type" value="Genomic_DNA"/>
</dbReference>
<dbReference type="Pfam" id="PF08241">
    <property type="entry name" value="Methyltransf_11"/>
    <property type="match status" value="1"/>
</dbReference>
<evidence type="ECO:0000313" key="3">
    <source>
        <dbReference type="Proteomes" id="UP000290819"/>
    </source>
</evidence>
<dbReference type="AlphaFoldDB" id="A0A4Q1VN11"/>
<keyword evidence="2" id="KW-0808">Transferase</keyword>
<feature type="domain" description="Methyltransferase type 11" evidence="1">
    <location>
        <begin position="119"/>
        <end position="211"/>
    </location>
</feature>
<dbReference type="CDD" id="cd02440">
    <property type="entry name" value="AdoMet_MTases"/>
    <property type="match status" value="1"/>
</dbReference>
<evidence type="ECO:0000313" key="2">
    <source>
        <dbReference type="EMBL" id="RXT54045.1"/>
    </source>
</evidence>
<dbReference type="Gene3D" id="3.40.50.150">
    <property type="entry name" value="Vaccinia Virus protein VP39"/>
    <property type="match status" value="1"/>
</dbReference>
<dbReference type="GO" id="GO:0008757">
    <property type="term" value="F:S-adenosylmethionine-dependent methyltransferase activity"/>
    <property type="evidence" value="ECO:0007669"/>
    <property type="project" value="InterPro"/>
</dbReference>
<reference evidence="2 3" key="1">
    <citation type="submission" date="2017-03" db="EMBL/GenBank/DDBJ databases">
        <authorList>
            <person name="Safronova V.I."/>
            <person name="Sazanova A.L."/>
            <person name="Chirak E.R."/>
        </authorList>
    </citation>
    <scope>NUCLEOTIDE SEQUENCE [LARGE SCALE GENOMIC DNA]</scope>
    <source>
        <strain evidence="2 3">Opo-243</strain>
    </source>
</reference>
<proteinExistence type="predicted"/>
<gene>
    <name evidence="2" type="ORF">B5V03_00825</name>
</gene>
<sequence length="307" mass="34398">MALARLIRKGDWPASTQIRSGAPVSTKLKPDYRAIQLRWKDTRSPERLIAHYELERRLADRLRAASRQERSLLYAEVYSELFNSLPDHPQKMAGSSRPDRVARQVRLLQPLMERGGVYLEIGAGDAMLPYALSGIAREVLGLDVTDALVDLTAAPANFRFVKTDGVNIPLADNSVDLANSDQLMEHLHVDDAKDQLRQIHRVLRSGGHYVCTTPSIVTGPHDISAVVDDVATGMHMREYDFRSLRALMLRAGFRRVEFPLVIAGYRLVTPPYPLMRGIEWALQLLPARLRRNDMAGVLMGITAIATK</sequence>
<dbReference type="SUPFAM" id="SSF53335">
    <property type="entry name" value="S-adenosyl-L-methionine-dependent methyltransferases"/>
    <property type="match status" value="1"/>
</dbReference>
<dbReference type="Proteomes" id="UP000290819">
    <property type="component" value="Unassembled WGS sequence"/>
</dbReference>
<keyword evidence="3" id="KW-1185">Reference proteome</keyword>
<dbReference type="InterPro" id="IPR029063">
    <property type="entry name" value="SAM-dependent_MTases_sf"/>
</dbReference>
<keyword evidence="2" id="KW-0489">Methyltransferase</keyword>
<dbReference type="GO" id="GO:0032259">
    <property type="term" value="P:methylation"/>
    <property type="evidence" value="ECO:0007669"/>
    <property type="project" value="UniProtKB-KW"/>
</dbReference>
<organism evidence="2 3">
    <name type="scientific">Bradyrhizobium betae</name>
    <dbReference type="NCBI Taxonomy" id="244734"/>
    <lineage>
        <taxon>Bacteria</taxon>
        <taxon>Pseudomonadati</taxon>
        <taxon>Pseudomonadota</taxon>
        <taxon>Alphaproteobacteria</taxon>
        <taxon>Hyphomicrobiales</taxon>
        <taxon>Nitrobacteraceae</taxon>
        <taxon>Bradyrhizobium</taxon>
    </lineage>
</organism>
<dbReference type="InterPro" id="IPR013216">
    <property type="entry name" value="Methyltransf_11"/>
</dbReference>